<dbReference type="EMBL" id="JABTEG010000010">
    <property type="protein sequence ID" value="KAG4304180.1"/>
    <property type="molecule type" value="Genomic_DNA"/>
</dbReference>
<evidence type="ECO:0000313" key="1">
    <source>
        <dbReference type="EMBL" id="KAG4304180.1"/>
    </source>
</evidence>
<protein>
    <submittedName>
        <fullName evidence="1">Uncharacterized protein</fullName>
    </submittedName>
</protein>
<comment type="caution">
    <text evidence="1">The sequence shown here is derived from an EMBL/GenBank/DDBJ whole genome shotgun (WGS) entry which is preliminary data.</text>
</comment>
<sequence length="458" mass="51969">MSMNFPYFLFSTIYSIPVIFLEFFFGCCGFKYSAHTYIFVVISSIIHMILKSVKMFDVAYMIKFCWPFSVGIVLFFNLMFLKELPSLVDVLSIVLIYYFLFKSLNCLEDSACYFSGNNNVYMHTLKTYLGFIIKNQDTRNIFCFFILNLTFMFIQMTYGIMSNSLGLISDSIHMAFDCFALFVGLLASIVSKFPPSVAFPFGFSKIEVLSGFMNGLLLLLISISIVEEAISRLLKPEEIHVEKLLFVSIIGLIVNLVGIFLFKHGHHHHHHSDSCFSDAKKFNDSYSFGNNFQHDNHHNDFCNTSINNSHHNANIHGVLLHIFADTLGSIGVIVSTLLIYQFGWVGFDSVASILIAVLITISAIPLIISCAKSLLLIVPHEFEYSVYNALNSVKMHSGIAYFKNPRFWMNNADRSSGVIHIGVKTDHDSNMVRQEVEKILKKSIRGLQDITVVTERCC</sequence>
<organism evidence="1 2">
    <name type="scientific">Pneumocystis oryctolagi</name>
    <dbReference type="NCBI Taxonomy" id="42067"/>
    <lineage>
        <taxon>Eukaryota</taxon>
        <taxon>Fungi</taxon>
        <taxon>Dikarya</taxon>
        <taxon>Ascomycota</taxon>
        <taxon>Taphrinomycotina</taxon>
        <taxon>Pneumocystomycetes</taxon>
        <taxon>Pneumocystaceae</taxon>
        <taxon>Pneumocystis</taxon>
    </lineage>
</organism>
<dbReference type="Proteomes" id="UP000768646">
    <property type="component" value="Unassembled WGS sequence"/>
</dbReference>
<evidence type="ECO:0000313" key="2">
    <source>
        <dbReference type="Proteomes" id="UP000768646"/>
    </source>
</evidence>
<name>A0ACB7CAX2_9ASCO</name>
<proteinExistence type="predicted"/>
<reference evidence="1 2" key="1">
    <citation type="journal article" date="2021" name="Commun. Biol.">
        <title>Genomic insights into the host specific adaptation of the Pneumocystis genus.</title>
        <authorList>
            <person name="Cisse O.H."/>
            <person name="Ma L."/>
            <person name="Dekker J.P."/>
            <person name="Khil P.P."/>
            <person name="Youn J.-H."/>
            <person name="Brenchley J.M."/>
            <person name="Blair R."/>
            <person name="Pahar B."/>
            <person name="Chabe M."/>
            <person name="Van Rompay K.K.A."/>
            <person name="Keesler R."/>
            <person name="Sukura A."/>
            <person name="Hirsch V."/>
            <person name="Kutty G."/>
            <person name="Liu Y."/>
            <person name="Peng L."/>
            <person name="Chen J."/>
            <person name="Song J."/>
            <person name="Weissenbacher-Lang C."/>
            <person name="Xu J."/>
            <person name="Upham N.S."/>
            <person name="Stajich J.E."/>
            <person name="Cuomo C.A."/>
            <person name="Cushion M.T."/>
            <person name="Kovacs J.A."/>
        </authorList>
    </citation>
    <scope>NUCLEOTIDE SEQUENCE [LARGE SCALE GENOMIC DNA]</scope>
    <source>
        <strain evidence="1 2">RABM</strain>
    </source>
</reference>
<keyword evidence="2" id="KW-1185">Reference proteome</keyword>
<accession>A0ACB7CAX2</accession>
<gene>
    <name evidence="1" type="ORF">PORY_002361</name>
</gene>